<dbReference type="RefSeq" id="WP_111941362.1">
    <property type="nucleotide sequence ID" value="NZ_BAAACJ010000032.1"/>
</dbReference>
<dbReference type="GO" id="GO:0009003">
    <property type="term" value="F:signal peptidase activity"/>
    <property type="evidence" value="ECO:0007669"/>
    <property type="project" value="UniProtKB-EC"/>
</dbReference>
<protein>
    <recommendedName>
        <fullName evidence="4 6">Signal peptidase I</fullName>
        <ecNumber evidence="4 6">3.4.21.89</ecNumber>
    </recommendedName>
</protein>
<comment type="catalytic activity">
    <reaction evidence="1 6">
        <text>Cleavage of hydrophobic, N-terminal signal or leader sequences from secreted and periplasmic proteins.</text>
        <dbReference type="EC" id="3.4.21.89"/>
    </reaction>
</comment>
<gene>
    <name evidence="8" type="ORF">QOZ93_001066</name>
</gene>
<dbReference type="Pfam" id="PF10502">
    <property type="entry name" value="Peptidase_S26"/>
    <property type="match status" value="1"/>
</dbReference>
<evidence type="ECO:0000256" key="5">
    <source>
        <dbReference type="ARBA" id="ARBA00022801"/>
    </source>
</evidence>
<dbReference type="InterPro" id="IPR019758">
    <property type="entry name" value="Pept_S26A_signal_pept_1_CS"/>
</dbReference>
<evidence type="ECO:0000256" key="3">
    <source>
        <dbReference type="ARBA" id="ARBA00009370"/>
    </source>
</evidence>
<dbReference type="EC" id="3.4.21.89" evidence="4 6"/>
<comment type="similarity">
    <text evidence="3 6">Belongs to the peptidase S26 family.</text>
</comment>
<comment type="caution">
    <text evidence="8">The sequence shown here is derived from an EMBL/GenBank/DDBJ whole genome shotgun (WGS) entry which is preliminary data.</text>
</comment>
<organism evidence="8 9">
    <name type="scientific">Hathewaya limosa</name>
    <name type="common">Clostridium limosum</name>
    <dbReference type="NCBI Taxonomy" id="1536"/>
    <lineage>
        <taxon>Bacteria</taxon>
        <taxon>Bacillati</taxon>
        <taxon>Bacillota</taxon>
        <taxon>Clostridia</taxon>
        <taxon>Eubacteriales</taxon>
        <taxon>Clostridiaceae</taxon>
        <taxon>Hathewaya</taxon>
    </lineage>
</organism>
<evidence type="ECO:0000256" key="4">
    <source>
        <dbReference type="ARBA" id="ARBA00013208"/>
    </source>
</evidence>
<dbReference type="Gene3D" id="2.10.109.10">
    <property type="entry name" value="Umud Fragment, subunit A"/>
    <property type="match status" value="1"/>
</dbReference>
<dbReference type="SUPFAM" id="SSF51306">
    <property type="entry name" value="LexA/Signal peptidase"/>
    <property type="match status" value="1"/>
</dbReference>
<evidence type="ECO:0000259" key="7">
    <source>
        <dbReference type="Pfam" id="PF10502"/>
    </source>
</evidence>
<dbReference type="InterPro" id="IPR019757">
    <property type="entry name" value="Pept_S26A_signal_pept_1_Lys-AS"/>
</dbReference>
<dbReference type="InterPro" id="IPR000223">
    <property type="entry name" value="Pept_S26A_signal_pept_1"/>
</dbReference>
<sequence length="165" mass="19027">MKKIQNKKKIYKSLLIPIFIGGFCGFLLSKIFMISIVDGHSMDNTLHHKGILFVNKLYTKIDSPKPGDIVILKTDKTDKRNLLVKRLIGIPGDFIEINDNKVYRNGKLLSEPYIKETMINNKNLNLKIPKDKIFFMGDNRNSSYDSREEGLYPVDSIVGKVFYFH</sequence>
<keyword evidence="6" id="KW-0472">Membrane</keyword>
<feature type="transmembrane region" description="Helical" evidence="6">
    <location>
        <begin position="12"/>
        <end position="37"/>
    </location>
</feature>
<dbReference type="EMBL" id="JAUSWN010000007">
    <property type="protein sequence ID" value="MDQ0479325.1"/>
    <property type="molecule type" value="Genomic_DNA"/>
</dbReference>
<dbReference type="NCBIfam" id="TIGR02227">
    <property type="entry name" value="sigpep_I_bact"/>
    <property type="match status" value="1"/>
</dbReference>
<evidence type="ECO:0000313" key="8">
    <source>
        <dbReference type="EMBL" id="MDQ0479325.1"/>
    </source>
</evidence>
<keyword evidence="9" id="KW-1185">Reference proteome</keyword>
<comment type="subcellular location">
    <subcellularLocation>
        <location evidence="2">Cell membrane</location>
        <topology evidence="2">Single-pass type II membrane protein</topology>
    </subcellularLocation>
    <subcellularLocation>
        <location evidence="6">Membrane</location>
        <topology evidence="6">Single-pass type II membrane protein</topology>
    </subcellularLocation>
</comment>
<evidence type="ECO:0000256" key="1">
    <source>
        <dbReference type="ARBA" id="ARBA00000677"/>
    </source>
</evidence>
<dbReference type="PANTHER" id="PTHR43390">
    <property type="entry name" value="SIGNAL PEPTIDASE I"/>
    <property type="match status" value="1"/>
</dbReference>
<evidence type="ECO:0000256" key="6">
    <source>
        <dbReference type="RuleBase" id="RU362042"/>
    </source>
</evidence>
<evidence type="ECO:0000313" key="9">
    <source>
        <dbReference type="Proteomes" id="UP001224418"/>
    </source>
</evidence>
<keyword evidence="6" id="KW-0812">Transmembrane</keyword>
<keyword evidence="6" id="KW-1133">Transmembrane helix</keyword>
<dbReference type="PANTHER" id="PTHR43390:SF1">
    <property type="entry name" value="CHLOROPLAST PROCESSING PEPTIDASE"/>
    <property type="match status" value="1"/>
</dbReference>
<proteinExistence type="inferred from homology"/>
<dbReference type="PRINTS" id="PR00727">
    <property type="entry name" value="LEADERPTASE"/>
</dbReference>
<dbReference type="InterPro" id="IPR019533">
    <property type="entry name" value="Peptidase_S26"/>
</dbReference>
<reference evidence="8 9" key="1">
    <citation type="submission" date="2023-07" db="EMBL/GenBank/DDBJ databases">
        <title>Genomic Encyclopedia of Type Strains, Phase IV (KMG-IV): sequencing the most valuable type-strain genomes for metagenomic binning, comparative biology and taxonomic classification.</title>
        <authorList>
            <person name="Goeker M."/>
        </authorList>
    </citation>
    <scope>NUCLEOTIDE SEQUENCE [LARGE SCALE GENOMIC DNA]</scope>
    <source>
        <strain evidence="8 9">DSM 1400</strain>
    </source>
</reference>
<feature type="domain" description="Peptidase S26" evidence="7">
    <location>
        <begin position="19"/>
        <end position="162"/>
    </location>
</feature>
<dbReference type="InterPro" id="IPR036286">
    <property type="entry name" value="LexA/Signal_pep-like_sf"/>
</dbReference>
<dbReference type="PROSITE" id="PS00761">
    <property type="entry name" value="SPASE_I_3"/>
    <property type="match status" value="1"/>
</dbReference>
<dbReference type="Proteomes" id="UP001224418">
    <property type="component" value="Unassembled WGS sequence"/>
</dbReference>
<dbReference type="CDD" id="cd06530">
    <property type="entry name" value="S26_SPase_I"/>
    <property type="match status" value="1"/>
</dbReference>
<name>A0ABU0JQI1_HATLI</name>
<accession>A0ABU0JQI1</accession>
<dbReference type="PROSITE" id="PS00760">
    <property type="entry name" value="SPASE_I_2"/>
    <property type="match status" value="1"/>
</dbReference>
<evidence type="ECO:0000256" key="2">
    <source>
        <dbReference type="ARBA" id="ARBA00004401"/>
    </source>
</evidence>
<keyword evidence="5 6" id="KW-0378">Hydrolase</keyword>
<keyword evidence="6" id="KW-0645">Protease</keyword>